<dbReference type="InterPro" id="IPR050362">
    <property type="entry name" value="Cation-dep_OMT"/>
</dbReference>
<evidence type="ECO:0000256" key="3">
    <source>
        <dbReference type="ARBA" id="ARBA00022691"/>
    </source>
</evidence>
<comment type="caution">
    <text evidence="4">The sequence shown here is derived from an EMBL/GenBank/DDBJ whole genome shotgun (WGS) entry which is preliminary data.</text>
</comment>
<accession>A0ABS5BHV7</accession>
<reference evidence="4" key="1">
    <citation type="submission" date="2019-10" db="EMBL/GenBank/DDBJ databases">
        <title>Whole Genome Sequencing and Characterization of Texas Phoenix Palm Decline Phytoplasma Belongs to Lethal Yellowing (16SrIV) Group.</title>
        <authorList>
            <person name="Bao M."/>
        </authorList>
    </citation>
    <scope>NUCLEOTIDE SEQUENCE [LARGE SCALE GENOMIC DNA]</scope>
    <source>
        <strain evidence="4">ACPD</strain>
    </source>
</reference>
<sequence length="197" mass="23630">MFLQNKKSLKIKYLKELKRISIHYKIPIIRDEISKFLQKIIKENNFKYILEIGTGIGYSALTMSNEFNYITTIERDYLKYKLAKKFFLNFSCNIDFIWAEALFYQPKIQYDFIFIDCAKAQYEKIFSKYSFFLKHKGFIVCDNLNFHNLILNDLNVSKRTRRIIVKLKKFKNFLKENNNFNTIFKNIGDGISVSQKK</sequence>
<dbReference type="SUPFAM" id="SSF53335">
    <property type="entry name" value="S-adenosyl-L-methionine-dependent methyltransferases"/>
    <property type="match status" value="1"/>
</dbReference>
<dbReference type="PANTHER" id="PTHR10509">
    <property type="entry name" value="O-METHYLTRANSFERASE-RELATED"/>
    <property type="match status" value="1"/>
</dbReference>
<dbReference type="Proteomes" id="UP001192346">
    <property type="component" value="Unassembled WGS sequence"/>
</dbReference>
<evidence type="ECO:0000313" key="5">
    <source>
        <dbReference type="Proteomes" id="UP001192346"/>
    </source>
</evidence>
<dbReference type="InterPro" id="IPR029063">
    <property type="entry name" value="SAM-dependent_MTases_sf"/>
</dbReference>
<evidence type="ECO:0000256" key="1">
    <source>
        <dbReference type="ARBA" id="ARBA00022603"/>
    </source>
</evidence>
<dbReference type="InterPro" id="IPR002935">
    <property type="entry name" value="SAM_O-MeTrfase"/>
</dbReference>
<name>A0ABS5BHV7_9MOLU</name>
<evidence type="ECO:0000256" key="2">
    <source>
        <dbReference type="ARBA" id="ARBA00022679"/>
    </source>
</evidence>
<evidence type="ECO:0008006" key="6">
    <source>
        <dbReference type="Google" id="ProtNLM"/>
    </source>
</evidence>
<keyword evidence="1" id="KW-0489">Methyltransferase</keyword>
<keyword evidence="2" id="KW-0808">Transferase</keyword>
<evidence type="ECO:0000313" key="4">
    <source>
        <dbReference type="EMBL" id="MBP3059181.1"/>
    </source>
</evidence>
<keyword evidence="3" id="KW-0949">S-adenosyl-L-methionine</keyword>
<dbReference type="Pfam" id="PF01596">
    <property type="entry name" value="Methyltransf_3"/>
    <property type="match status" value="1"/>
</dbReference>
<protein>
    <recommendedName>
        <fullName evidence="6">SAM-dependent methyltransferase</fullName>
    </recommendedName>
</protein>
<dbReference type="EMBL" id="VBRA02000001">
    <property type="protein sequence ID" value="MBP3059181.1"/>
    <property type="molecule type" value="Genomic_DNA"/>
</dbReference>
<dbReference type="RefSeq" id="WP_138107748.1">
    <property type="nucleotide sequence ID" value="NZ_VBRA02000001.1"/>
</dbReference>
<gene>
    <name evidence="4" type="ORF">FEF22_000040</name>
</gene>
<dbReference type="PANTHER" id="PTHR10509:SF14">
    <property type="entry name" value="CAFFEOYL-COA O-METHYLTRANSFERASE 3-RELATED"/>
    <property type="match status" value="1"/>
</dbReference>
<proteinExistence type="predicted"/>
<dbReference type="Gene3D" id="3.40.50.150">
    <property type="entry name" value="Vaccinia Virus protein VP39"/>
    <property type="match status" value="1"/>
</dbReference>
<keyword evidence="5" id="KW-1185">Reference proteome</keyword>
<organism evidence="4 5">
    <name type="scientific">Texas Phoenix palm phytoplasma</name>
    <dbReference type="NCBI Taxonomy" id="176709"/>
    <lineage>
        <taxon>Bacteria</taxon>
        <taxon>Bacillati</taxon>
        <taxon>Mycoplasmatota</taxon>
        <taxon>Mollicutes</taxon>
        <taxon>Acholeplasmatales</taxon>
        <taxon>Acholeplasmataceae</taxon>
        <taxon>Candidatus Phytoplasma</taxon>
        <taxon>16SrIV (Coconut lethal yellows group)</taxon>
    </lineage>
</organism>